<dbReference type="Gene3D" id="2.120.10.80">
    <property type="entry name" value="Kelch-type beta propeller"/>
    <property type="match status" value="1"/>
</dbReference>
<dbReference type="InterPro" id="IPR015915">
    <property type="entry name" value="Kelch-typ_b-propeller"/>
</dbReference>
<dbReference type="EMBL" id="BDIP01000569">
    <property type="protein sequence ID" value="GIQ82036.1"/>
    <property type="molecule type" value="Genomic_DNA"/>
</dbReference>
<comment type="caution">
    <text evidence="1">The sequence shown here is derived from an EMBL/GenBank/DDBJ whole genome shotgun (WGS) entry which is preliminary data.</text>
</comment>
<reference evidence="1 2" key="1">
    <citation type="journal article" date="2018" name="PLoS ONE">
        <title>The draft genome of Kipferlia bialata reveals reductive genome evolution in fornicate parasites.</title>
        <authorList>
            <person name="Tanifuji G."/>
            <person name="Takabayashi S."/>
            <person name="Kume K."/>
            <person name="Takagi M."/>
            <person name="Nakayama T."/>
            <person name="Kamikawa R."/>
            <person name="Inagaki Y."/>
            <person name="Hashimoto T."/>
        </authorList>
    </citation>
    <scope>NUCLEOTIDE SEQUENCE [LARGE SCALE GENOMIC DNA]</scope>
    <source>
        <strain evidence="1">NY0173</strain>
    </source>
</reference>
<sequence length="429" mass="48405">MFDLSEVCVSLSAPIICWSTFLNPRCVYWTDWRGDRDMATPFGLYKCTIEWPEEVCLWQLIEAIPTEAGCVLMICTINAAYTKHQHPGRPVPSPQVVLSAFLIEPNTRIGHFHATQMAIPMPSTLKNFSVTRVCGEVVVWGGTCEGKVSNTMHAYAIDTRQWTTREYPDEPWCYDHLPSWQQRDRDVDMGIPSQGRCEHYACCIQGMMLVVGGMTQGGAHVGTTVIYDPSSDTWRKGPPNNQPYPLANTKWVSPSQCLFLGVIDNRCHFLQDTRHGKCHVSTGLGTGLRLEGSVPDNYSTWGLMLDRVKVVHPKAPLFLLLARGYANDRCITACNTLTEEWVKVKYPNIAYTRLVVPLQDYRKWREGPMATDAAFLHFRRVSQGKTEATILVLDPGLDWRDIECGGEAGQDDGTWEAMVRQSVHRTLYI</sequence>
<dbReference type="AlphaFoldDB" id="A0A9K3CRZ2"/>
<dbReference type="SUPFAM" id="SSF117281">
    <property type="entry name" value="Kelch motif"/>
    <property type="match status" value="1"/>
</dbReference>
<proteinExistence type="predicted"/>
<accession>A0A9K3CRZ2</accession>
<dbReference type="Pfam" id="PF01344">
    <property type="entry name" value="Kelch_1"/>
    <property type="match status" value="1"/>
</dbReference>
<keyword evidence="2" id="KW-1185">Reference proteome</keyword>
<dbReference type="InterPro" id="IPR006652">
    <property type="entry name" value="Kelch_1"/>
</dbReference>
<name>A0A9K3CRZ2_9EUKA</name>
<evidence type="ECO:0000313" key="1">
    <source>
        <dbReference type="EMBL" id="GIQ82036.1"/>
    </source>
</evidence>
<dbReference type="OrthoDB" id="19132at2759"/>
<gene>
    <name evidence="1" type="ORF">KIPB_003108</name>
</gene>
<organism evidence="1 2">
    <name type="scientific">Kipferlia bialata</name>
    <dbReference type="NCBI Taxonomy" id="797122"/>
    <lineage>
        <taxon>Eukaryota</taxon>
        <taxon>Metamonada</taxon>
        <taxon>Carpediemonas-like organisms</taxon>
        <taxon>Kipferlia</taxon>
    </lineage>
</organism>
<dbReference type="Proteomes" id="UP000265618">
    <property type="component" value="Unassembled WGS sequence"/>
</dbReference>
<protein>
    <recommendedName>
        <fullName evidence="3">Kelch repeat type 1</fullName>
    </recommendedName>
</protein>
<evidence type="ECO:0000313" key="2">
    <source>
        <dbReference type="Proteomes" id="UP000265618"/>
    </source>
</evidence>
<evidence type="ECO:0008006" key="3">
    <source>
        <dbReference type="Google" id="ProtNLM"/>
    </source>
</evidence>